<keyword evidence="1" id="KW-1133">Transmembrane helix</keyword>
<protein>
    <recommendedName>
        <fullName evidence="4">Trep_Strep domain-containing protein</fullName>
    </recommendedName>
</protein>
<proteinExistence type="predicted"/>
<dbReference type="EMBL" id="CP016199">
    <property type="protein sequence ID" value="ASS37490.1"/>
    <property type="molecule type" value="Genomic_DNA"/>
</dbReference>
<evidence type="ECO:0000313" key="3">
    <source>
        <dbReference type="Proteomes" id="UP000214689"/>
    </source>
</evidence>
<dbReference type="NCBIfam" id="TIGR02185">
    <property type="entry name" value="Trep_Strep"/>
    <property type="match status" value="1"/>
</dbReference>
<feature type="transmembrane region" description="Helical" evidence="1">
    <location>
        <begin position="113"/>
        <end position="132"/>
    </location>
</feature>
<feature type="transmembrane region" description="Helical" evidence="1">
    <location>
        <begin position="12"/>
        <end position="32"/>
    </location>
</feature>
<dbReference type="InterPro" id="IPR011733">
    <property type="entry name" value="CHP02185_IM"/>
</dbReference>
<dbReference type="OrthoDB" id="9781459at2"/>
<dbReference type="Pfam" id="PF09605">
    <property type="entry name" value="Trep_Strep"/>
    <property type="match status" value="1"/>
</dbReference>
<evidence type="ECO:0000256" key="1">
    <source>
        <dbReference type="SAM" id="Phobius"/>
    </source>
</evidence>
<evidence type="ECO:0000313" key="2">
    <source>
        <dbReference type="EMBL" id="ASS37490.1"/>
    </source>
</evidence>
<keyword evidence="3" id="KW-1185">Reference proteome</keyword>
<organism evidence="2 3">
    <name type="scientific">Mogibacterium pumilum</name>
    <dbReference type="NCBI Taxonomy" id="86332"/>
    <lineage>
        <taxon>Bacteria</taxon>
        <taxon>Bacillati</taxon>
        <taxon>Bacillota</taxon>
        <taxon>Clostridia</taxon>
        <taxon>Peptostreptococcales</taxon>
        <taxon>Anaerovoracaceae</taxon>
        <taxon>Mogibacterium</taxon>
    </lineage>
</organism>
<evidence type="ECO:0008006" key="4">
    <source>
        <dbReference type="Google" id="ProtNLM"/>
    </source>
</evidence>
<gene>
    <name evidence="2" type="ORF">AXF17_02780</name>
</gene>
<keyword evidence="1" id="KW-0812">Transmembrane</keyword>
<accession>A0A223AR96</accession>
<keyword evidence="1" id="KW-0472">Membrane</keyword>
<feature type="transmembrane region" description="Helical" evidence="1">
    <location>
        <begin position="64"/>
        <end position="80"/>
    </location>
</feature>
<name>A0A223AR96_9FIRM</name>
<feature type="transmembrane region" description="Helical" evidence="1">
    <location>
        <begin position="164"/>
        <end position="185"/>
    </location>
</feature>
<dbReference type="Proteomes" id="UP000214689">
    <property type="component" value="Chromosome"/>
</dbReference>
<dbReference type="AlphaFoldDB" id="A0A223AR96"/>
<feature type="transmembrane region" description="Helical" evidence="1">
    <location>
        <begin position="38"/>
        <end position="57"/>
    </location>
</feature>
<sequence>MKMEKLRIKDLVTIGVFAVIYFVLMFASGMIGMVPILYLAYPALAGIITGIVIMLFMAKVQKPWGLFILGLICGLIVVAMGNTYVILVHVVISMVIAELLRKKGEYKSFKYNMLSFAVFNTWICGFLMQILLAKDKVIELAETRGMGHEYIMKLIALLNYRNMILVYIGAIVGGVLGAYIGKAFLKKHFEKAGIV</sequence>
<dbReference type="RefSeq" id="WP_094233713.1">
    <property type="nucleotide sequence ID" value="NZ_CP016199.1"/>
</dbReference>
<reference evidence="3" key="1">
    <citation type="submission" date="2016-05" db="EMBL/GenBank/DDBJ databases">
        <authorList>
            <person name="Holder M.E."/>
            <person name="Ajami N.J."/>
            <person name="Petrosino J.F."/>
        </authorList>
    </citation>
    <scope>NUCLEOTIDE SEQUENCE [LARGE SCALE GENOMIC DNA]</scope>
    <source>
        <strain evidence="3">ATCC 700696</strain>
    </source>
</reference>